<evidence type="ECO:0000256" key="1">
    <source>
        <dbReference type="SAM" id="MobiDB-lite"/>
    </source>
</evidence>
<feature type="compositionally biased region" description="Basic and acidic residues" evidence="1">
    <location>
        <begin position="34"/>
        <end position="66"/>
    </location>
</feature>
<feature type="compositionally biased region" description="Pro residues" evidence="1">
    <location>
        <begin position="627"/>
        <end position="638"/>
    </location>
</feature>
<dbReference type="AlphaFoldDB" id="L5M0U5"/>
<feature type="region of interest" description="Disordered" evidence="1">
    <location>
        <begin position="579"/>
        <end position="638"/>
    </location>
</feature>
<evidence type="ECO:0000313" key="3">
    <source>
        <dbReference type="Proteomes" id="UP000010556"/>
    </source>
</evidence>
<dbReference type="InterPro" id="IPR026163">
    <property type="entry name" value="Nckap5l"/>
</dbReference>
<feature type="region of interest" description="Disordered" evidence="1">
    <location>
        <begin position="214"/>
        <end position="242"/>
    </location>
</feature>
<dbReference type="PANTHER" id="PTHR21740">
    <property type="entry name" value="NCK-ASSOCIATED PROTEIN 5"/>
    <property type="match status" value="1"/>
</dbReference>
<dbReference type="eggNOG" id="ENOG502QWN7">
    <property type="taxonomic scope" value="Eukaryota"/>
</dbReference>
<dbReference type="GO" id="GO:0007019">
    <property type="term" value="P:microtubule depolymerization"/>
    <property type="evidence" value="ECO:0007669"/>
    <property type="project" value="TreeGrafter"/>
</dbReference>
<evidence type="ECO:0000313" key="2">
    <source>
        <dbReference type="EMBL" id="ELK31890.1"/>
    </source>
</evidence>
<feature type="compositionally biased region" description="Low complexity" evidence="1">
    <location>
        <begin position="214"/>
        <end position="226"/>
    </location>
</feature>
<name>L5M0U5_MYODS</name>
<gene>
    <name evidence="2" type="ORF">MDA_GLEAN10008868</name>
</gene>
<dbReference type="GO" id="GO:0001578">
    <property type="term" value="P:microtubule bundle formation"/>
    <property type="evidence" value="ECO:0007669"/>
    <property type="project" value="TreeGrafter"/>
</dbReference>
<accession>L5M0U5</accession>
<sequence length="638" mass="69832">MEETVRNLLQSQGPPEQKEEDTVNIMIYQETLSEDERKHKEALEDLHMAVDEDSRSESSSADEGKEKTKLLLERLKALEAENSALALENENQREQYERCLDEDLREECVKLKTRVFDLEQQNRTLSILFQQRLRPASDLLLQKLHSRLLDLSSGDLLAEVEQSRSLTQTRSDVETHLSAKSGAPALKGPGMGVVLPGQLCPRSRCSSSELSLSSTCSEYSSGSSCTWHDGKNLRRRPSSQNWDKRLSIDSSLPSGFASPTDELPLTRIKESHILEGLRKLQKRTVLLEPPSVITKWGYKDCMNSNEGIYSPGIKSSPKEHPPCKTADMGGACKEPHQAFVYDTDCHEGADEDSASLAWAQAFPSQACRLHGCQLTHSVSDSLFSWEPNGRHFSEGVYPGERPGKRGSGASSCSSERQLCPRVQVPRGQSEGGPRSRGRVAVSLQLSDTDDNDTLDELHIGSSDEKSPSDLSLATDTDKSTENLDTLVGLGRPPLGPPGEEERAPSHVERPGTLGLLRRQRVVRRTSSEECVTIVFDAEDGEPIEFSSQQTGVVTAPDHLARGLPLDAATMPETLEHRAPGAAGIEGAESRSVKRSLSSNKPHLKPALGMNGAKARSQSFSAHAGEKPPTPPMEGPGRV</sequence>
<feature type="compositionally biased region" description="Basic and acidic residues" evidence="1">
    <location>
        <begin position="499"/>
        <end position="508"/>
    </location>
</feature>
<reference evidence="3" key="1">
    <citation type="journal article" date="2013" name="Science">
        <title>Comparative analysis of bat genomes provides insight into the evolution of flight and immunity.</title>
        <authorList>
            <person name="Zhang G."/>
            <person name="Cowled C."/>
            <person name="Shi Z."/>
            <person name="Huang Z."/>
            <person name="Bishop-Lilly K.A."/>
            <person name="Fang X."/>
            <person name="Wynne J.W."/>
            <person name="Xiong Z."/>
            <person name="Baker M.L."/>
            <person name="Zhao W."/>
            <person name="Tachedjian M."/>
            <person name="Zhu Y."/>
            <person name="Zhou P."/>
            <person name="Jiang X."/>
            <person name="Ng J."/>
            <person name="Yang L."/>
            <person name="Wu L."/>
            <person name="Xiao J."/>
            <person name="Feng Y."/>
            <person name="Chen Y."/>
            <person name="Sun X."/>
            <person name="Zhang Y."/>
            <person name="Marsh G.A."/>
            <person name="Crameri G."/>
            <person name="Broder C.C."/>
            <person name="Frey K.G."/>
            <person name="Wang L.F."/>
            <person name="Wang J."/>
        </authorList>
    </citation>
    <scope>NUCLEOTIDE SEQUENCE [LARGE SCALE GENOMIC DNA]</scope>
</reference>
<dbReference type="Proteomes" id="UP000010556">
    <property type="component" value="Unassembled WGS sequence"/>
</dbReference>
<organism evidence="2 3">
    <name type="scientific">Myotis davidii</name>
    <name type="common">David's myotis</name>
    <dbReference type="NCBI Taxonomy" id="225400"/>
    <lineage>
        <taxon>Eukaryota</taxon>
        <taxon>Metazoa</taxon>
        <taxon>Chordata</taxon>
        <taxon>Craniata</taxon>
        <taxon>Vertebrata</taxon>
        <taxon>Euteleostomi</taxon>
        <taxon>Mammalia</taxon>
        <taxon>Eutheria</taxon>
        <taxon>Laurasiatheria</taxon>
        <taxon>Chiroptera</taxon>
        <taxon>Yangochiroptera</taxon>
        <taxon>Vespertilionidae</taxon>
        <taxon>Myotis</taxon>
    </lineage>
</organism>
<protein>
    <submittedName>
        <fullName evidence="2">Nck-associated protein 5</fullName>
    </submittedName>
</protein>
<feature type="region of interest" description="Disordered" evidence="1">
    <location>
        <begin position="394"/>
        <end position="508"/>
    </location>
</feature>
<dbReference type="EMBL" id="KB105944">
    <property type="protein sequence ID" value="ELK31890.1"/>
    <property type="molecule type" value="Genomic_DNA"/>
</dbReference>
<feature type="region of interest" description="Disordered" evidence="1">
    <location>
        <begin position="162"/>
        <end position="191"/>
    </location>
</feature>
<feature type="compositionally biased region" description="Basic and acidic residues" evidence="1">
    <location>
        <begin position="455"/>
        <end position="467"/>
    </location>
</feature>
<dbReference type="PANTHER" id="PTHR21740:SF0">
    <property type="entry name" value="NCK-ASSOCIATED PROTEIN 5"/>
    <property type="match status" value="1"/>
</dbReference>
<dbReference type="GO" id="GO:0035371">
    <property type="term" value="C:microtubule plus-end"/>
    <property type="evidence" value="ECO:0007669"/>
    <property type="project" value="TreeGrafter"/>
</dbReference>
<proteinExistence type="predicted"/>
<keyword evidence="3" id="KW-1185">Reference proteome</keyword>
<feature type="region of interest" description="Disordered" evidence="1">
    <location>
        <begin position="1"/>
        <end position="66"/>
    </location>
</feature>